<keyword evidence="5" id="KW-1185">Reference proteome</keyword>
<proteinExistence type="predicted"/>
<evidence type="ECO:0000313" key="5">
    <source>
        <dbReference type="Proteomes" id="UP000825729"/>
    </source>
</evidence>
<protein>
    <recommendedName>
        <fullName evidence="6">H(+)-exporting diphosphatase</fullName>
    </recommendedName>
</protein>
<evidence type="ECO:0008006" key="6">
    <source>
        <dbReference type="Google" id="ProtNLM"/>
    </source>
</evidence>
<accession>A0AAV7DUK1</accession>
<feature type="transmembrane region" description="Helical" evidence="3">
    <location>
        <begin position="200"/>
        <end position="226"/>
    </location>
</feature>
<organism evidence="4 5">
    <name type="scientific">Aristolochia fimbriata</name>
    <name type="common">White veined hardy Dutchman's pipe vine</name>
    <dbReference type="NCBI Taxonomy" id="158543"/>
    <lineage>
        <taxon>Eukaryota</taxon>
        <taxon>Viridiplantae</taxon>
        <taxon>Streptophyta</taxon>
        <taxon>Embryophyta</taxon>
        <taxon>Tracheophyta</taxon>
        <taxon>Spermatophyta</taxon>
        <taxon>Magnoliopsida</taxon>
        <taxon>Magnoliidae</taxon>
        <taxon>Piperales</taxon>
        <taxon>Aristolochiaceae</taxon>
        <taxon>Aristolochia</taxon>
    </lineage>
</organism>
<keyword evidence="3" id="KW-0812">Transmembrane</keyword>
<evidence type="ECO:0000313" key="4">
    <source>
        <dbReference type="EMBL" id="KAG9439963.1"/>
    </source>
</evidence>
<sequence length="793" mass="88133">MRSCSLCSFITACISASCSSIVLAEVVIAAILTVYVGVIVLDATWRYEAAVGDFIGEVVAVGDQSEEPVASWLRGVTLGDDWLVATSTGESRKDEMGDVATGVANVCRRGERIGGGPAAVLSAARRSCETSITGKLSVADVLCKEEVDNECVLAVEDEGTPPLCSYRCTKAGTIEVLRGGGDCVRLTVGLREEGDAATAWYVGLAIAGSSLAAIVAGLLEAAVACGTNKELGRRASRMKGACPADKFLAIALVTGRVAGGGEVGARMLAGDAAKLEEAVCLPPLLLLLLPLLVLLAKAEVGNFFLFGWTKKEMRAKEGGPETFCGVFIRSPAILEAGPDVEILANLSVPSDKSTKSVAQNPEEKSETLEKVIIAVMHGNLLGTVFHPELTADTRWVEVWLHKGPRLDPYDISYNQEWEYLIKWLDAYDNQEKEEPITTTAEEEDEWLDSYDIPDNQGWEDLVELLSSDNYDQIDKVLRAKLEIEKEKARHMHSDFQQLNLELLESSISLNLFRMNKDKFEETMPNNFEENLEEQEQSIPFRSEKILENPQPKETLEESVCPYDLEDEEEPIEEIVAEVEEMFIPLLIFQLIERELQALVAEEESMAEVDEIKEEKPMAEIAVNVEEVEEKTQQEEKSLEAEKETMAEELDEGEEEETIGHIIEPSHEKPLENWVEKKEEIGLSFDLDFFIIPPYTPSPKIQLKILLGLDKKMNEWLICVKIYFLETTKSKERIFTSTSKFGWSTIKNCKGRKVMMNEFEINFSFDPGGMKLLVWLRTINLVLHGRQPMVGKLV</sequence>
<dbReference type="InterPro" id="IPR002161">
    <property type="entry name" value="PdxT/SNO"/>
</dbReference>
<dbReference type="Proteomes" id="UP000825729">
    <property type="component" value="Unassembled WGS sequence"/>
</dbReference>
<name>A0AAV7DUK1_ARIFI</name>
<dbReference type="Gene3D" id="3.40.50.880">
    <property type="match status" value="1"/>
</dbReference>
<dbReference type="AlphaFoldDB" id="A0AAV7DUK1"/>
<dbReference type="PROSITE" id="PS51130">
    <property type="entry name" value="PDXT_SNO_2"/>
    <property type="match status" value="1"/>
</dbReference>
<keyword evidence="3" id="KW-0472">Membrane</keyword>
<dbReference type="PROSITE" id="PS51257">
    <property type="entry name" value="PROKAR_LIPOPROTEIN"/>
    <property type="match status" value="1"/>
</dbReference>
<dbReference type="GO" id="GO:0005829">
    <property type="term" value="C:cytosol"/>
    <property type="evidence" value="ECO:0007669"/>
    <property type="project" value="TreeGrafter"/>
</dbReference>
<dbReference type="PANTHER" id="PTHR31559:SF0">
    <property type="entry name" value="PYRIDOXAL 5'-PHOSPHATE SYNTHASE SUBUNIT SNO1-RELATED"/>
    <property type="match status" value="1"/>
</dbReference>
<keyword evidence="1" id="KW-0315">Glutamine amidotransferase</keyword>
<feature type="transmembrane region" description="Helical" evidence="3">
    <location>
        <begin position="247"/>
        <end position="265"/>
    </location>
</feature>
<reference evidence="4 5" key="1">
    <citation type="submission" date="2021-07" db="EMBL/GenBank/DDBJ databases">
        <title>The Aristolochia fimbriata genome: insights into angiosperm evolution, floral development and chemical biosynthesis.</title>
        <authorList>
            <person name="Jiao Y."/>
        </authorList>
    </citation>
    <scope>NUCLEOTIDE SEQUENCE [LARGE SCALE GENOMIC DNA]</scope>
    <source>
        <strain evidence="4">IBCAS-2021</strain>
        <tissue evidence="4">Leaf</tissue>
    </source>
</reference>
<dbReference type="PANTHER" id="PTHR31559">
    <property type="entry name" value="PYRIDOXAL 5'-PHOSPHATE SYNTHASE SUBUNIT SNO"/>
    <property type="match status" value="1"/>
</dbReference>
<dbReference type="EMBL" id="JAINDJ010000008">
    <property type="protein sequence ID" value="KAG9439963.1"/>
    <property type="molecule type" value="Genomic_DNA"/>
</dbReference>
<dbReference type="SUPFAM" id="SSF52317">
    <property type="entry name" value="Class I glutamine amidotransferase-like"/>
    <property type="match status" value="1"/>
</dbReference>
<dbReference type="InterPro" id="IPR029062">
    <property type="entry name" value="Class_I_gatase-like"/>
</dbReference>
<dbReference type="GO" id="GO:0004359">
    <property type="term" value="F:glutaminase activity"/>
    <property type="evidence" value="ECO:0007669"/>
    <property type="project" value="InterPro"/>
</dbReference>
<keyword evidence="3" id="KW-1133">Transmembrane helix</keyword>
<comment type="caution">
    <text evidence="4">The sequence shown here is derived from an EMBL/GenBank/DDBJ whole genome shotgun (WGS) entry which is preliminary data.</text>
</comment>
<feature type="transmembrane region" description="Helical" evidence="3">
    <location>
        <begin position="285"/>
        <end position="306"/>
    </location>
</feature>
<gene>
    <name evidence="4" type="ORF">H6P81_020128</name>
</gene>
<dbReference type="GO" id="GO:1903600">
    <property type="term" value="C:glutaminase complex"/>
    <property type="evidence" value="ECO:0007669"/>
    <property type="project" value="TreeGrafter"/>
</dbReference>
<evidence type="ECO:0000256" key="1">
    <source>
        <dbReference type="ARBA" id="ARBA00022962"/>
    </source>
</evidence>
<dbReference type="GO" id="GO:0008614">
    <property type="term" value="P:pyridoxine metabolic process"/>
    <property type="evidence" value="ECO:0007669"/>
    <property type="project" value="TreeGrafter"/>
</dbReference>
<evidence type="ECO:0000256" key="3">
    <source>
        <dbReference type="SAM" id="Phobius"/>
    </source>
</evidence>
<evidence type="ECO:0000256" key="2">
    <source>
        <dbReference type="SAM" id="Coils"/>
    </source>
</evidence>
<keyword evidence="2" id="KW-0175">Coiled coil</keyword>
<dbReference type="GO" id="GO:0042823">
    <property type="term" value="P:pyridoxal phosphate biosynthetic process"/>
    <property type="evidence" value="ECO:0007669"/>
    <property type="project" value="InterPro"/>
</dbReference>
<feature type="coiled-coil region" evidence="2">
    <location>
        <begin position="617"/>
        <end position="655"/>
    </location>
</feature>